<sequence length="426" mass="48715">MSLKAISRYYREHLRSNTSFAAIQAVLCPSCPALIHINETFIDTYRAYRYSLEVLTSTPSIVGIPTSGLDFLGCPTNGHFKLLASSNGLLCICYTSYHRGPLTPPPIFFIANPATQESYPIPGAPQHLAKHTHVGLVYDPLDGSIDKQKFMIVQALPLTTTNGMLTKFRFVTFSSNTGQWVMSDTSINAKIEKVGCDKVVCANGILYWDCEDHLLWSDVTKSVAGNIKMPWKLQGSNFEGWERHSIDVSNNGMLLCTTIDKDGLAMYKLVKVDGQCWELKHKKGWKDIMELSGDALQFCHSMKLRNRWRKFYERWSVRPLGVESGQWVYLMLKVERKRSHKVLRYHIDTGKVDNFIKESGPSLACIVHLDTATAWLLFHQFMCQHYKMEYVVLKPVVAHVPFKVIQDIFMICFLYIFSNMNRRFLE</sequence>
<evidence type="ECO:0000256" key="1">
    <source>
        <dbReference type="SAM" id="Phobius"/>
    </source>
</evidence>
<dbReference type="InterPro" id="IPR055290">
    <property type="entry name" value="At3g26010-like"/>
</dbReference>
<dbReference type="Proteomes" id="UP000636709">
    <property type="component" value="Unassembled WGS sequence"/>
</dbReference>
<keyword evidence="1" id="KW-0812">Transmembrane</keyword>
<name>A0A835G268_9POAL</name>
<gene>
    <name evidence="3" type="ORF">HU200_000988</name>
</gene>
<dbReference type="EMBL" id="JACEFO010000112">
    <property type="protein sequence ID" value="KAF8781019.1"/>
    <property type="molecule type" value="Genomic_DNA"/>
</dbReference>
<proteinExistence type="predicted"/>
<feature type="transmembrane region" description="Helical" evidence="1">
    <location>
        <begin position="396"/>
        <end position="417"/>
    </location>
</feature>
<dbReference type="PANTHER" id="PTHR35546">
    <property type="entry name" value="F-BOX PROTEIN INTERACTION DOMAIN PROTEIN-RELATED"/>
    <property type="match status" value="1"/>
</dbReference>
<accession>A0A835G268</accession>
<keyword evidence="1" id="KW-1133">Transmembrane helix</keyword>
<dbReference type="InterPro" id="IPR056592">
    <property type="entry name" value="Beta-prop_At3g26010-like"/>
</dbReference>
<reference evidence="3" key="1">
    <citation type="submission" date="2020-07" db="EMBL/GenBank/DDBJ databases">
        <title>Genome sequence and genetic diversity analysis of an under-domesticated orphan crop, white fonio (Digitaria exilis).</title>
        <authorList>
            <person name="Bennetzen J.L."/>
            <person name="Chen S."/>
            <person name="Ma X."/>
            <person name="Wang X."/>
            <person name="Yssel A.E.J."/>
            <person name="Chaluvadi S.R."/>
            <person name="Johnson M."/>
            <person name="Gangashetty P."/>
            <person name="Hamidou F."/>
            <person name="Sanogo M.D."/>
            <person name="Zwaenepoel A."/>
            <person name="Wallace J."/>
            <person name="Van De Peer Y."/>
            <person name="Van Deynze A."/>
        </authorList>
    </citation>
    <scope>NUCLEOTIDE SEQUENCE</scope>
    <source>
        <tissue evidence="3">Leaves</tissue>
    </source>
</reference>
<protein>
    <recommendedName>
        <fullName evidence="2">F-box protein At3g26010-like beta-propeller domain-containing protein</fullName>
    </recommendedName>
</protein>
<evidence type="ECO:0000313" key="3">
    <source>
        <dbReference type="EMBL" id="KAF8781019.1"/>
    </source>
</evidence>
<dbReference type="Pfam" id="PF24750">
    <property type="entry name" value="b-prop_At3g26010-like"/>
    <property type="match status" value="1"/>
</dbReference>
<evidence type="ECO:0000259" key="2">
    <source>
        <dbReference type="Pfam" id="PF24750"/>
    </source>
</evidence>
<organism evidence="3 4">
    <name type="scientific">Digitaria exilis</name>
    <dbReference type="NCBI Taxonomy" id="1010633"/>
    <lineage>
        <taxon>Eukaryota</taxon>
        <taxon>Viridiplantae</taxon>
        <taxon>Streptophyta</taxon>
        <taxon>Embryophyta</taxon>
        <taxon>Tracheophyta</taxon>
        <taxon>Spermatophyta</taxon>
        <taxon>Magnoliopsida</taxon>
        <taxon>Liliopsida</taxon>
        <taxon>Poales</taxon>
        <taxon>Poaceae</taxon>
        <taxon>PACMAD clade</taxon>
        <taxon>Panicoideae</taxon>
        <taxon>Panicodae</taxon>
        <taxon>Paniceae</taxon>
        <taxon>Anthephorinae</taxon>
        <taxon>Digitaria</taxon>
    </lineage>
</organism>
<dbReference type="PANTHER" id="PTHR35546:SF111">
    <property type="entry name" value="OS12G0275600 PROTEIN"/>
    <property type="match status" value="1"/>
</dbReference>
<keyword evidence="4" id="KW-1185">Reference proteome</keyword>
<feature type="domain" description="F-box protein At3g26010-like beta-propeller" evidence="2">
    <location>
        <begin position="78"/>
        <end position="280"/>
    </location>
</feature>
<dbReference type="OrthoDB" id="765391at2759"/>
<keyword evidence="1" id="KW-0472">Membrane</keyword>
<dbReference type="AlphaFoldDB" id="A0A835G268"/>
<evidence type="ECO:0000313" key="4">
    <source>
        <dbReference type="Proteomes" id="UP000636709"/>
    </source>
</evidence>
<comment type="caution">
    <text evidence="3">The sequence shown here is derived from an EMBL/GenBank/DDBJ whole genome shotgun (WGS) entry which is preliminary data.</text>
</comment>